<evidence type="ECO:0000256" key="2">
    <source>
        <dbReference type="ARBA" id="ARBA00023125"/>
    </source>
</evidence>
<dbReference type="PROSITE" id="PS50977">
    <property type="entry name" value="HTH_TETR_2"/>
    <property type="match status" value="1"/>
</dbReference>
<reference evidence="6 7" key="1">
    <citation type="submission" date="2020-04" db="EMBL/GenBank/DDBJ databases">
        <title>Draft genome of Leeia sp. IMCC25680.</title>
        <authorList>
            <person name="Song J."/>
            <person name="Cho J.-C."/>
        </authorList>
    </citation>
    <scope>NUCLEOTIDE SEQUENCE [LARGE SCALE GENOMIC DNA]</scope>
    <source>
        <strain evidence="6 7">IMCC25680</strain>
    </source>
</reference>
<evidence type="ECO:0000313" key="7">
    <source>
        <dbReference type="Proteomes" id="UP000587991"/>
    </source>
</evidence>
<comment type="caution">
    <text evidence="6">The sequence shown here is derived from an EMBL/GenBank/DDBJ whole genome shotgun (WGS) entry which is preliminary data.</text>
</comment>
<keyword evidence="2 4" id="KW-0238">DNA-binding</keyword>
<proteinExistence type="predicted"/>
<accession>A0A847SAF2</accession>
<dbReference type="Pfam" id="PF16925">
    <property type="entry name" value="TetR_C_13"/>
    <property type="match status" value="1"/>
</dbReference>
<keyword evidence="1" id="KW-0805">Transcription regulation</keyword>
<dbReference type="PANTHER" id="PTHR47506:SF1">
    <property type="entry name" value="HTH-TYPE TRANSCRIPTIONAL REGULATOR YJDC"/>
    <property type="match status" value="1"/>
</dbReference>
<dbReference type="InterPro" id="IPR011075">
    <property type="entry name" value="TetR_C"/>
</dbReference>
<dbReference type="Pfam" id="PF00440">
    <property type="entry name" value="TetR_N"/>
    <property type="match status" value="1"/>
</dbReference>
<feature type="domain" description="HTH tetR-type" evidence="5">
    <location>
        <begin position="6"/>
        <end position="66"/>
    </location>
</feature>
<gene>
    <name evidence="6" type="ORF">HF682_12135</name>
</gene>
<evidence type="ECO:0000256" key="3">
    <source>
        <dbReference type="ARBA" id="ARBA00023163"/>
    </source>
</evidence>
<dbReference type="PRINTS" id="PR00455">
    <property type="entry name" value="HTHTETR"/>
</dbReference>
<dbReference type="GO" id="GO:0003677">
    <property type="term" value="F:DNA binding"/>
    <property type="evidence" value="ECO:0007669"/>
    <property type="project" value="UniProtKB-UniRule"/>
</dbReference>
<dbReference type="InterPro" id="IPR036271">
    <property type="entry name" value="Tet_transcr_reg_TetR-rel_C_sf"/>
</dbReference>
<dbReference type="AlphaFoldDB" id="A0A847SAF2"/>
<evidence type="ECO:0000256" key="1">
    <source>
        <dbReference type="ARBA" id="ARBA00023015"/>
    </source>
</evidence>
<dbReference type="Gene3D" id="1.10.10.60">
    <property type="entry name" value="Homeodomain-like"/>
    <property type="match status" value="1"/>
</dbReference>
<dbReference type="InterPro" id="IPR001647">
    <property type="entry name" value="HTH_TetR"/>
</dbReference>
<feature type="DNA-binding region" description="H-T-H motif" evidence="4">
    <location>
        <begin position="29"/>
        <end position="48"/>
    </location>
</feature>
<dbReference type="InterPro" id="IPR009057">
    <property type="entry name" value="Homeodomain-like_sf"/>
</dbReference>
<dbReference type="RefSeq" id="WP_168877534.1">
    <property type="nucleotide sequence ID" value="NZ_JABAIM010000002.1"/>
</dbReference>
<keyword evidence="3" id="KW-0804">Transcription</keyword>
<evidence type="ECO:0000313" key="6">
    <source>
        <dbReference type="EMBL" id="NLR75907.1"/>
    </source>
</evidence>
<name>A0A847SAF2_9NEIS</name>
<keyword evidence="7" id="KW-1185">Reference proteome</keyword>
<dbReference type="PANTHER" id="PTHR47506">
    <property type="entry name" value="TRANSCRIPTIONAL REGULATORY PROTEIN"/>
    <property type="match status" value="1"/>
</dbReference>
<dbReference type="SUPFAM" id="SSF46689">
    <property type="entry name" value="Homeodomain-like"/>
    <property type="match status" value="1"/>
</dbReference>
<sequence length="197" mass="21700">MGRNRNFNEHDVLTGAMHAFRQHGYAALSIRDLSEATGISAGSLYHGFGDKHELYAAAFEHYLQHVLHQRIHRHAPPEKGLDGVRQLFLTLLEEPGGTHHGCLITNAAVEFADHPLPGNDAVQRGFDILRHTFQQRLEAAQTKGTLAAGVMPSAAAIKLLALYQGILVMLRTGYDTLALQQAILQEFASMQALTRET</sequence>
<organism evidence="6 7">
    <name type="scientific">Leeia aquatica</name>
    <dbReference type="NCBI Taxonomy" id="2725557"/>
    <lineage>
        <taxon>Bacteria</taxon>
        <taxon>Pseudomonadati</taxon>
        <taxon>Pseudomonadota</taxon>
        <taxon>Betaproteobacteria</taxon>
        <taxon>Neisseriales</taxon>
        <taxon>Leeiaceae</taxon>
        <taxon>Leeia</taxon>
    </lineage>
</organism>
<protein>
    <submittedName>
        <fullName evidence="6">TetR/AcrR family transcriptional regulator</fullName>
    </submittedName>
</protein>
<evidence type="ECO:0000259" key="5">
    <source>
        <dbReference type="PROSITE" id="PS50977"/>
    </source>
</evidence>
<dbReference type="EMBL" id="JABAIM010000002">
    <property type="protein sequence ID" value="NLR75907.1"/>
    <property type="molecule type" value="Genomic_DNA"/>
</dbReference>
<dbReference type="Gene3D" id="1.10.357.10">
    <property type="entry name" value="Tetracycline Repressor, domain 2"/>
    <property type="match status" value="1"/>
</dbReference>
<dbReference type="SUPFAM" id="SSF48498">
    <property type="entry name" value="Tetracyclin repressor-like, C-terminal domain"/>
    <property type="match status" value="1"/>
</dbReference>
<evidence type="ECO:0000256" key="4">
    <source>
        <dbReference type="PROSITE-ProRule" id="PRU00335"/>
    </source>
</evidence>
<dbReference type="Proteomes" id="UP000587991">
    <property type="component" value="Unassembled WGS sequence"/>
</dbReference>